<dbReference type="InterPro" id="IPR050256">
    <property type="entry name" value="Glycosyltransferase_2"/>
</dbReference>
<dbReference type="InterPro" id="IPR029044">
    <property type="entry name" value="Nucleotide-diphossugar_trans"/>
</dbReference>
<comment type="caution">
    <text evidence="10">The sequence shown here is derived from an EMBL/GenBank/DDBJ whole genome shotgun (WGS) entry which is preliminary data.</text>
</comment>
<feature type="domain" description="Glycosyltransferase 2-like" evidence="9">
    <location>
        <begin position="20"/>
        <end position="182"/>
    </location>
</feature>
<dbReference type="Pfam" id="PF00535">
    <property type="entry name" value="Glycos_transf_2"/>
    <property type="match status" value="1"/>
</dbReference>
<sequence>MANNSNKTYNNSTDESPYLSLIIPVFNEEESLYPLSEKIFSSLQSLKKNYEVIFIDDGSTDGSEGILKDICKKYPKFKAIRFRRNFGQTAAIAAGFDHAKGKVIITIDGDLQNDPEDIPRLLSKLDEGYDVVSGWRKDRKDNSLTRNFPSHIANWIIGFATGTKIHDYGCTLKAYKSDIIKDVCLYGELHRFIPALANLEGAMVTEIPVTHHERKYGKSKYNLSRTWRVILDLLTVSFLRRYQTRPIQIFGRFGMIAFCLGFIISFILSIQKIFFGASIANRPLLILGVLLILTGIQLLSLGLIAEMQIRTYFESQKKPIYRIREIIE</sequence>
<evidence type="ECO:0000256" key="8">
    <source>
        <dbReference type="SAM" id="Phobius"/>
    </source>
</evidence>
<evidence type="ECO:0000259" key="9">
    <source>
        <dbReference type="Pfam" id="PF00535"/>
    </source>
</evidence>
<organism evidence="10 11">
    <name type="scientific">Candidatus Schekmanbacteria bacterium GWA2_38_11</name>
    <dbReference type="NCBI Taxonomy" id="1817876"/>
    <lineage>
        <taxon>Bacteria</taxon>
        <taxon>Candidatus Schekmaniibacteriota</taxon>
    </lineage>
</organism>
<evidence type="ECO:0000256" key="4">
    <source>
        <dbReference type="ARBA" id="ARBA00022692"/>
    </source>
</evidence>
<evidence type="ECO:0000256" key="7">
    <source>
        <dbReference type="ARBA" id="ARBA00023136"/>
    </source>
</evidence>
<accession>A0A1F7RBV3</accession>
<proteinExistence type="predicted"/>
<dbReference type="PANTHER" id="PTHR48090:SF3">
    <property type="entry name" value="UNDECAPRENYL-PHOSPHATE 4-DEOXY-4-FORMAMIDO-L-ARABINOSE TRANSFERASE"/>
    <property type="match status" value="1"/>
</dbReference>
<dbReference type="AlphaFoldDB" id="A0A1F7RBV3"/>
<evidence type="ECO:0000256" key="5">
    <source>
        <dbReference type="ARBA" id="ARBA00022985"/>
    </source>
</evidence>
<dbReference type="SUPFAM" id="SSF53448">
    <property type="entry name" value="Nucleotide-diphospho-sugar transferases"/>
    <property type="match status" value="1"/>
</dbReference>
<dbReference type="EMBL" id="MGDB01000130">
    <property type="protein sequence ID" value="OGL39016.1"/>
    <property type="molecule type" value="Genomic_DNA"/>
</dbReference>
<name>A0A1F7RBV3_9BACT</name>
<dbReference type="Gene3D" id="3.90.550.10">
    <property type="entry name" value="Spore Coat Polysaccharide Biosynthesis Protein SpsA, Chain A"/>
    <property type="match status" value="1"/>
</dbReference>
<protein>
    <submittedName>
        <fullName evidence="10">Glycosyl transferase</fullName>
    </submittedName>
</protein>
<dbReference type="GO" id="GO:0009103">
    <property type="term" value="P:lipopolysaccharide biosynthetic process"/>
    <property type="evidence" value="ECO:0007669"/>
    <property type="project" value="UniProtKB-KW"/>
</dbReference>
<dbReference type="Proteomes" id="UP000178526">
    <property type="component" value="Unassembled WGS sequence"/>
</dbReference>
<keyword evidence="2" id="KW-0328">Glycosyltransferase</keyword>
<gene>
    <name evidence="10" type="ORF">A2042_07745</name>
</gene>
<keyword evidence="5" id="KW-0448">Lipopolysaccharide biosynthesis</keyword>
<evidence type="ECO:0000256" key="2">
    <source>
        <dbReference type="ARBA" id="ARBA00022676"/>
    </source>
</evidence>
<reference evidence="10 11" key="1">
    <citation type="journal article" date="2016" name="Nat. Commun.">
        <title>Thousands of microbial genomes shed light on interconnected biogeochemical processes in an aquifer system.</title>
        <authorList>
            <person name="Anantharaman K."/>
            <person name="Brown C.T."/>
            <person name="Hug L.A."/>
            <person name="Sharon I."/>
            <person name="Castelle C.J."/>
            <person name="Probst A.J."/>
            <person name="Thomas B.C."/>
            <person name="Singh A."/>
            <person name="Wilkins M.J."/>
            <person name="Karaoz U."/>
            <person name="Brodie E.L."/>
            <person name="Williams K.H."/>
            <person name="Hubbard S.S."/>
            <person name="Banfield J.F."/>
        </authorList>
    </citation>
    <scope>NUCLEOTIDE SEQUENCE [LARGE SCALE GENOMIC DNA]</scope>
</reference>
<keyword evidence="6 8" id="KW-1133">Transmembrane helix</keyword>
<dbReference type="CDD" id="cd04187">
    <property type="entry name" value="DPM1_like_bac"/>
    <property type="match status" value="1"/>
</dbReference>
<evidence type="ECO:0000256" key="6">
    <source>
        <dbReference type="ARBA" id="ARBA00022989"/>
    </source>
</evidence>
<evidence type="ECO:0000313" key="10">
    <source>
        <dbReference type="EMBL" id="OGL39016.1"/>
    </source>
</evidence>
<feature type="transmembrane region" description="Helical" evidence="8">
    <location>
        <begin position="283"/>
        <end position="305"/>
    </location>
</feature>
<dbReference type="InterPro" id="IPR001173">
    <property type="entry name" value="Glyco_trans_2-like"/>
</dbReference>
<keyword evidence="7 8" id="KW-0472">Membrane</keyword>
<dbReference type="PANTHER" id="PTHR48090">
    <property type="entry name" value="UNDECAPRENYL-PHOSPHATE 4-DEOXY-4-FORMAMIDO-L-ARABINOSE TRANSFERASE-RELATED"/>
    <property type="match status" value="1"/>
</dbReference>
<evidence type="ECO:0000256" key="1">
    <source>
        <dbReference type="ARBA" id="ARBA00022475"/>
    </source>
</evidence>
<evidence type="ECO:0000256" key="3">
    <source>
        <dbReference type="ARBA" id="ARBA00022679"/>
    </source>
</evidence>
<keyword evidence="1" id="KW-1003">Cell membrane</keyword>
<feature type="transmembrane region" description="Helical" evidence="8">
    <location>
        <begin position="249"/>
        <end position="271"/>
    </location>
</feature>
<dbReference type="GO" id="GO:0099621">
    <property type="term" value="F:undecaprenyl-phosphate 4-deoxy-4-formamido-L-arabinose transferase activity"/>
    <property type="evidence" value="ECO:0007669"/>
    <property type="project" value="TreeGrafter"/>
</dbReference>
<evidence type="ECO:0000313" key="11">
    <source>
        <dbReference type="Proteomes" id="UP000178526"/>
    </source>
</evidence>
<dbReference type="GO" id="GO:0005886">
    <property type="term" value="C:plasma membrane"/>
    <property type="evidence" value="ECO:0007669"/>
    <property type="project" value="TreeGrafter"/>
</dbReference>
<keyword evidence="4 8" id="KW-0812">Transmembrane</keyword>
<keyword evidence="3 10" id="KW-0808">Transferase</keyword>